<comment type="cofactor">
    <cofactor evidence="7">
        <name>Mg(2+)</name>
        <dbReference type="ChEBI" id="CHEBI:18420"/>
    </cofactor>
</comment>
<accession>A0A4R8IG96</accession>
<keyword evidence="3 7" id="KW-0547">Nucleotide-binding</keyword>
<keyword evidence="11" id="KW-1185">Reference proteome</keyword>
<keyword evidence="4 7" id="KW-0067">ATP-binding</keyword>
<feature type="domain" description="Glutamate-ammonia ligase adenylyltransferase repeated" evidence="8">
    <location>
        <begin position="42"/>
        <end position="285"/>
    </location>
</feature>
<dbReference type="Pfam" id="PF08335">
    <property type="entry name" value="GlnD_UR_UTase"/>
    <property type="match status" value="2"/>
</dbReference>
<dbReference type="Gene3D" id="1.20.120.1510">
    <property type="match status" value="1"/>
</dbReference>
<keyword evidence="5 7" id="KW-0460">Magnesium</keyword>
<comment type="catalytic activity">
    <reaction evidence="7">
        <text>[glutamine synthetase]-L-tyrosine + ATP = [glutamine synthetase]-O(4)-(5'-adenylyl)-L-tyrosine + diphosphate</text>
        <dbReference type="Rhea" id="RHEA:18589"/>
        <dbReference type="Rhea" id="RHEA-COMP:10660"/>
        <dbReference type="Rhea" id="RHEA-COMP:10661"/>
        <dbReference type="ChEBI" id="CHEBI:30616"/>
        <dbReference type="ChEBI" id="CHEBI:33019"/>
        <dbReference type="ChEBI" id="CHEBI:46858"/>
        <dbReference type="ChEBI" id="CHEBI:83624"/>
        <dbReference type="EC" id="2.7.7.42"/>
    </reaction>
</comment>
<dbReference type="Gene3D" id="1.20.120.330">
    <property type="entry name" value="Nucleotidyltransferases domain 2"/>
    <property type="match status" value="2"/>
</dbReference>
<feature type="domain" description="PII-uridylyltransferase/Glutamine-synthetase adenylyltransferase" evidence="9">
    <location>
        <begin position="308"/>
        <end position="447"/>
    </location>
</feature>
<feature type="region of interest" description="Adenylyl transferase" evidence="7">
    <location>
        <begin position="457"/>
        <end position="955"/>
    </location>
</feature>
<evidence type="ECO:0000313" key="11">
    <source>
        <dbReference type="Proteomes" id="UP000294914"/>
    </source>
</evidence>
<reference evidence="10 11" key="1">
    <citation type="submission" date="2019-03" db="EMBL/GenBank/DDBJ databases">
        <title>Genomic Encyclopedia of Type Strains, Phase IV (KMG-IV): sequencing the most valuable type-strain genomes for metagenomic binning, comparative biology and taxonomic classification.</title>
        <authorList>
            <person name="Goeker M."/>
        </authorList>
    </citation>
    <scope>NUCLEOTIDE SEQUENCE [LARGE SCALE GENOMIC DNA]</scope>
    <source>
        <strain evidence="10 11">DSM 16326</strain>
    </source>
</reference>
<feature type="domain" description="PII-uridylyltransferase/Glutamine-synthetase adenylyltransferase" evidence="9">
    <location>
        <begin position="837"/>
        <end position="930"/>
    </location>
</feature>
<comment type="similarity">
    <text evidence="7">Belongs to the GlnE family.</text>
</comment>
<evidence type="ECO:0000256" key="5">
    <source>
        <dbReference type="ARBA" id="ARBA00022842"/>
    </source>
</evidence>
<dbReference type="EC" id="2.7.7.89" evidence="7"/>
<dbReference type="NCBIfam" id="NF008292">
    <property type="entry name" value="PRK11072.1"/>
    <property type="match status" value="1"/>
</dbReference>
<dbReference type="InterPro" id="IPR043519">
    <property type="entry name" value="NT_sf"/>
</dbReference>
<dbReference type="Proteomes" id="UP000294914">
    <property type="component" value="Unassembled WGS sequence"/>
</dbReference>
<comment type="catalytic activity">
    <reaction evidence="7">
        <text>[glutamine synthetase]-O(4)-(5'-adenylyl)-L-tyrosine + phosphate = [glutamine synthetase]-L-tyrosine + ADP</text>
        <dbReference type="Rhea" id="RHEA:43716"/>
        <dbReference type="Rhea" id="RHEA-COMP:10660"/>
        <dbReference type="Rhea" id="RHEA-COMP:10661"/>
        <dbReference type="ChEBI" id="CHEBI:43474"/>
        <dbReference type="ChEBI" id="CHEBI:46858"/>
        <dbReference type="ChEBI" id="CHEBI:83624"/>
        <dbReference type="ChEBI" id="CHEBI:456216"/>
        <dbReference type="EC" id="2.7.7.89"/>
    </reaction>
</comment>
<evidence type="ECO:0000256" key="7">
    <source>
        <dbReference type="HAMAP-Rule" id="MF_00802"/>
    </source>
</evidence>
<gene>
    <name evidence="7" type="primary">glnE</name>
    <name evidence="10" type="ORF">EDC23_2365</name>
</gene>
<dbReference type="FunFam" id="3.30.460.10:FF:000009">
    <property type="entry name" value="Bifunctional glutamine synthetase adenylyltransferase/adenylyl-removing enzyme"/>
    <property type="match status" value="2"/>
</dbReference>
<dbReference type="GO" id="GO:0016874">
    <property type="term" value="F:ligase activity"/>
    <property type="evidence" value="ECO:0007669"/>
    <property type="project" value="UniProtKB-KW"/>
</dbReference>
<dbReference type="EMBL" id="SOQX01000007">
    <property type="protein sequence ID" value="TDX99581.1"/>
    <property type="molecule type" value="Genomic_DNA"/>
</dbReference>
<dbReference type="PANTHER" id="PTHR30621">
    <property type="entry name" value="GLUTAMINE SYNTHETASE ADENYLYLTRANSFERASE"/>
    <property type="match status" value="1"/>
</dbReference>
<evidence type="ECO:0000256" key="1">
    <source>
        <dbReference type="ARBA" id="ARBA00022679"/>
    </source>
</evidence>
<dbReference type="SUPFAM" id="SSF81593">
    <property type="entry name" value="Nucleotidyltransferase substrate binding subunit/domain"/>
    <property type="match status" value="2"/>
</dbReference>
<evidence type="ECO:0000256" key="4">
    <source>
        <dbReference type="ARBA" id="ARBA00022840"/>
    </source>
</evidence>
<dbReference type="HAMAP" id="MF_00802">
    <property type="entry name" value="GlnE"/>
    <property type="match status" value="1"/>
</dbReference>
<dbReference type="Gene3D" id="3.30.460.10">
    <property type="entry name" value="Beta Polymerase, domain 2"/>
    <property type="match status" value="2"/>
</dbReference>
<dbReference type="EC" id="2.7.7.42" evidence="7"/>
<sequence>MSNNVDQAISKLPGPLAEQVARWWAEFAPKSGDTALEESVAESLPTVWAGSEYVARQCLRHPEEFVALQPRLLQSADRAAFAAQWQAAVEPVEDENGLMQALRRFRHREMVRILWRDLAGRAELEETCRDLTHLAETCIDGALDWLYPRFCDQYGTPCYEDGSPMNLVVLGMGKLGAWELNVSSDIDLIFSFADEGETRGEGRTLSHGEFFIKLGQKLIAMLDQQTPEGFVFRVDMRLRPFGDGGPLVTSFDALETYYQAHGREWERYAMIKARVVAGDRAAGEELTTMLRPFVYRRYLDYGAYESLRDMKGMIAKQVRRKGLEQNVKLGLGGIREIEFIAQVFQLIRGGREPALQERQVLSVLHLLQEMEVLPEFVVRELEAGYRFLRDTEHRLQGYLDQQTHDLPEEEADRLRLAHSMGFENWQTFFAELEHHRQHVHNHFEQVFAAPQSVEDENENIFYDLWHANLDDDPARRALEEAGYQQPGTILQRVGELRDSRLYHSLSTNGKSRLDRLMPLLLGAAAQVDDPDITFDRVLEIVRTIARRSVYLALLVENPLVLSQLVKLCQASPWLSRYLSRYPLLLDELMDVRSLYAPPARAELAEELASELAAVDPDDHEQAMEALRHFKHINVLRVVAADVSDVLPLMKVSDHLSWIAEVILEQGLQQAWRHLSERHGQPAASRDSGELGFAVIAYGKLGGFELGYGSDLDLVFLHASEDQNEMTDGSKPLAVPVFYARLGQRLIHILTTHTPAGVLYEADLRLRPDGASGMLVSNLTSFEGYQLNKAWLWEHQALVRARGVAGDEAIIDRFDAVRHNVLGRERDPDELRREVVKMRQRMRTELAKKEPGYLDLKQGEGGIVDIEFLVQYFVLGYAHRYPALMTWTDNIRILDTLAETGLLNETDVEKLKDAYRVYRGHAHRMALLEQKVLAREGEYEQQLMDVKQIWDQLFRE</sequence>
<dbReference type="CDD" id="cd05401">
    <property type="entry name" value="NT_GlnE_GlnD_like"/>
    <property type="match status" value="2"/>
</dbReference>
<dbReference type="InterPro" id="IPR005190">
    <property type="entry name" value="GlnE_rpt_dom"/>
</dbReference>
<dbReference type="InterPro" id="IPR023057">
    <property type="entry name" value="GlnE"/>
</dbReference>
<dbReference type="GO" id="GO:0005524">
    <property type="term" value="F:ATP binding"/>
    <property type="evidence" value="ECO:0007669"/>
    <property type="project" value="UniProtKB-UniRule"/>
</dbReference>
<dbReference type="FunFam" id="1.20.120.330:FF:000005">
    <property type="entry name" value="Bifunctional glutamine synthetase adenylyltransferase/adenylyl-removing enzyme"/>
    <property type="match status" value="1"/>
</dbReference>
<dbReference type="Pfam" id="PF03710">
    <property type="entry name" value="GlnE"/>
    <property type="match status" value="2"/>
</dbReference>
<organism evidence="10 11">
    <name type="scientific">Thiohalophilus thiocyanatoxydans</name>
    <dbReference type="NCBI Taxonomy" id="381308"/>
    <lineage>
        <taxon>Bacteria</taxon>
        <taxon>Pseudomonadati</taxon>
        <taxon>Pseudomonadota</taxon>
        <taxon>Gammaproteobacteria</taxon>
        <taxon>Thiohalomonadales</taxon>
        <taxon>Thiohalophilaceae</taxon>
        <taxon>Thiohalophilus</taxon>
    </lineage>
</organism>
<evidence type="ECO:0000256" key="3">
    <source>
        <dbReference type="ARBA" id="ARBA00022741"/>
    </source>
</evidence>
<dbReference type="GO" id="GO:0008882">
    <property type="term" value="F:[glutamate-ammonia-ligase] adenylyltransferase activity"/>
    <property type="evidence" value="ECO:0007669"/>
    <property type="project" value="UniProtKB-UniRule"/>
</dbReference>
<dbReference type="GO" id="GO:0047388">
    <property type="term" value="F:[glutamine synthetase]-adenylyl-L-tyrosine phosphorylase activity"/>
    <property type="evidence" value="ECO:0007669"/>
    <property type="project" value="UniProtKB-EC"/>
</dbReference>
<dbReference type="GO" id="GO:0005829">
    <property type="term" value="C:cytosol"/>
    <property type="evidence" value="ECO:0007669"/>
    <property type="project" value="TreeGrafter"/>
</dbReference>
<evidence type="ECO:0000256" key="6">
    <source>
        <dbReference type="ARBA" id="ARBA00023268"/>
    </source>
</evidence>
<comment type="function">
    <text evidence="7">Involved in the regulation of glutamine synthetase GlnA, a key enzyme in the process to assimilate ammonia. When cellular nitrogen levels are high, the C-terminal adenylyl transferase (AT) inactivates GlnA by covalent transfer of an adenylyl group from ATP to specific tyrosine residue of GlnA, thus reducing its activity. Conversely, when nitrogen levels are low, the N-terminal adenylyl removase (AR) activates GlnA by removing the adenylyl group by phosphorolysis, increasing its activity. The regulatory region of GlnE binds the signal transduction protein PII (GlnB) which indicates the nitrogen status of the cell.</text>
</comment>
<protein>
    <recommendedName>
        <fullName evidence="7">Bifunctional glutamine synthetase adenylyltransferase/adenylyl-removing enzyme</fullName>
    </recommendedName>
    <alternativeName>
        <fullName evidence="7">ATP:glutamine synthetase adenylyltransferase</fullName>
    </alternativeName>
    <alternativeName>
        <fullName evidence="7">ATase</fullName>
    </alternativeName>
    <domain>
        <recommendedName>
            <fullName evidence="7">Glutamine synthetase adenylyl-L-tyrosine phosphorylase</fullName>
            <ecNumber evidence="7">2.7.7.89</ecNumber>
        </recommendedName>
        <alternativeName>
            <fullName evidence="7">Adenylyl removase</fullName>
            <shortName evidence="7">AR</shortName>
            <shortName evidence="7">AT-N</shortName>
        </alternativeName>
    </domain>
    <domain>
        <recommendedName>
            <fullName evidence="7">Glutamine synthetase adenylyl transferase</fullName>
            <ecNumber evidence="7">2.7.7.42</ecNumber>
        </recommendedName>
        <alternativeName>
            <fullName evidence="7">Adenylyl transferase</fullName>
            <shortName evidence="7">AT</shortName>
            <shortName evidence="7">AT-C</shortName>
        </alternativeName>
    </domain>
</protein>
<keyword evidence="1 7" id="KW-0808">Transferase</keyword>
<comment type="caution">
    <text evidence="10">The sequence shown here is derived from an EMBL/GenBank/DDBJ whole genome shotgun (WGS) entry which is preliminary data.</text>
</comment>
<dbReference type="PANTHER" id="PTHR30621:SF0">
    <property type="entry name" value="BIFUNCTIONAL GLUTAMINE SYNTHETASE ADENYLYLTRANSFERASE_ADENYLYL-REMOVING ENZYME"/>
    <property type="match status" value="1"/>
</dbReference>
<feature type="region of interest" description="Adenylyl removase" evidence="7">
    <location>
        <begin position="1"/>
        <end position="451"/>
    </location>
</feature>
<dbReference type="Gene3D" id="1.10.4050.10">
    <property type="entry name" value="Glutamine synthase adenylyltransferase GlnE"/>
    <property type="match status" value="1"/>
</dbReference>
<evidence type="ECO:0000259" key="8">
    <source>
        <dbReference type="Pfam" id="PF03710"/>
    </source>
</evidence>
<name>A0A4R8IG96_9GAMM</name>
<dbReference type="SUPFAM" id="SSF81301">
    <property type="entry name" value="Nucleotidyltransferase"/>
    <property type="match status" value="2"/>
</dbReference>
<evidence type="ECO:0000256" key="2">
    <source>
        <dbReference type="ARBA" id="ARBA00022695"/>
    </source>
</evidence>
<dbReference type="GO" id="GO:0000820">
    <property type="term" value="P:regulation of glutamine family amino acid metabolic process"/>
    <property type="evidence" value="ECO:0007669"/>
    <property type="project" value="UniProtKB-UniRule"/>
</dbReference>
<feature type="domain" description="Glutamate-ammonia ligase adenylyltransferase repeated" evidence="8">
    <location>
        <begin position="562"/>
        <end position="814"/>
    </location>
</feature>
<keyword evidence="10" id="KW-0436">Ligase</keyword>
<dbReference type="OrthoDB" id="9759366at2"/>
<dbReference type="InterPro" id="IPR013546">
    <property type="entry name" value="PII_UdlTrfase/GS_AdlTrfase"/>
</dbReference>
<keyword evidence="6 7" id="KW-0511">Multifunctional enzyme</keyword>
<evidence type="ECO:0000259" key="9">
    <source>
        <dbReference type="Pfam" id="PF08335"/>
    </source>
</evidence>
<evidence type="ECO:0000313" key="10">
    <source>
        <dbReference type="EMBL" id="TDX99581.1"/>
    </source>
</evidence>
<dbReference type="RefSeq" id="WP_134084765.1">
    <property type="nucleotide sequence ID" value="NZ_SOQX01000007.1"/>
</dbReference>
<proteinExistence type="inferred from homology"/>
<dbReference type="GO" id="GO:0000287">
    <property type="term" value="F:magnesium ion binding"/>
    <property type="evidence" value="ECO:0007669"/>
    <property type="project" value="UniProtKB-UniRule"/>
</dbReference>
<dbReference type="AlphaFoldDB" id="A0A4R8IG96"/>
<keyword evidence="2 7" id="KW-0548">Nucleotidyltransferase</keyword>